<reference evidence="1" key="1">
    <citation type="submission" date="2021-06" db="EMBL/GenBank/DDBJ databases">
        <authorList>
            <person name="Kallberg Y."/>
            <person name="Tangrot J."/>
            <person name="Rosling A."/>
        </authorList>
    </citation>
    <scope>NUCLEOTIDE SEQUENCE</scope>
    <source>
        <strain evidence="1">FL966</strain>
    </source>
</reference>
<dbReference type="Proteomes" id="UP000789759">
    <property type="component" value="Unassembled WGS sequence"/>
</dbReference>
<dbReference type="AlphaFoldDB" id="A0A9N9K094"/>
<gene>
    <name evidence="1" type="ORF">CPELLU_LOCUS17984</name>
</gene>
<dbReference type="EMBL" id="CAJVQA010033254">
    <property type="protein sequence ID" value="CAG8804223.1"/>
    <property type="molecule type" value="Genomic_DNA"/>
</dbReference>
<dbReference type="OrthoDB" id="2435964at2759"/>
<name>A0A9N9K094_9GLOM</name>
<evidence type="ECO:0000313" key="2">
    <source>
        <dbReference type="Proteomes" id="UP000789759"/>
    </source>
</evidence>
<sequence length="116" mass="13834">MIHLTTHKNSDEYKNGKHLYEIYLIEQEWSLLKNLIQVLEPFGEAIQYLDDSYYSIHSLIYRVIKKLKEMFEPIIINMDDSSIEDEKDAFDDDEEPTNEEQIMLNNFVNTTDLLNE</sequence>
<dbReference type="InterPro" id="IPR012337">
    <property type="entry name" value="RNaseH-like_sf"/>
</dbReference>
<protein>
    <submittedName>
        <fullName evidence="1">9664_t:CDS:1</fullName>
    </submittedName>
</protein>
<accession>A0A9N9K094</accession>
<evidence type="ECO:0000313" key="1">
    <source>
        <dbReference type="EMBL" id="CAG8804223.1"/>
    </source>
</evidence>
<comment type="caution">
    <text evidence="1">The sequence shown here is derived from an EMBL/GenBank/DDBJ whole genome shotgun (WGS) entry which is preliminary data.</text>
</comment>
<organism evidence="1 2">
    <name type="scientific">Cetraspora pellucida</name>
    <dbReference type="NCBI Taxonomy" id="1433469"/>
    <lineage>
        <taxon>Eukaryota</taxon>
        <taxon>Fungi</taxon>
        <taxon>Fungi incertae sedis</taxon>
        <taxon>Mucoromycota</taxon>
        <taxon>Glomeromycotina</taxon>
        <taxon>Glomeromycetes</taxon>
        <taxon>Diversisporales</taxon>
        <taxon>Gigasporaceae</taxon>
        <taxon>Cetraspora</taxon>
    </lineage>
</organism>
<feature type="non-terminal residue" evidence="1">
    <location>
        <position position="116"/>
    </location>
</feature>
<dbReference type="SUPFAM" id="SSF53098">
    <property type="entry name" value="Ribonuclease H-like"/>
    <property type="match status" value="1"/>
</dbReference>
<keyword evidence="2" id="KW-1185">Reference proteome</keyword>
<proteinExistence type="predicted"/>